<feature type="transmembrane region" description="Helical" evidence="11">
    <location>
        <begin position="184"/>
        <end position="206"/>
    </location>
</feature>
<dbReference type="InterPro" id="IPR019570">
    <property type="entry name" value="Connexin_CCC"/>
</dbReference>
<evidence type="ECO:0000256" key="1">
    <source>
        <dbReference type="ARBA" id="ARBA00004610"/>
    </source>
</evidence>
<dbReference type="GO" id="GO:0007267">
    <property type="term" value="P:cell-cell signaling"/>
    <property type="evidence" value="ECO:0007669"/>
    <property type="project" value="TreeGrafter"/>
</dbReference>
<dbReference type="GO" id="GO:0005922">
    <property type="term" value="C:connexin complex"/>
    <property type="evidence" value="ECO:0007669"/>
    <property type="project" value="InterPro"/>
</dbReference>
<protein>
    <recommendedName>
        <fullName evidence="9">Gap junction protein</fullName>
    </recommendedName>
</protein>
<evidence type="ECO:0000256" key="3">
    <source>
        <dbReference type="ARBA" id="ARBA00022475"/>
    </source>
</evidence>
<proteinExistence type="inferred from homology"/>
<evidence type="ECO:0000256" key="4">
    <source>
        <dbReference type="ARBA" id="ARBA00022692"/>
    </source>
</evidence>
<dbReference type="InterPro" id="IPR038359">
    <property type="entry name" value="Connexin_N_sf"/>
</dbReference>
<comment type="caution">
    <text evidence="14">The sequence shown here is derived from an EMBL/GenBank/DDBJ whole genome shotgun (WGS) entry which is preliminary data.</text>
</comment>
<feature type="transmembrane region" description="Helical" evidence="11">
    <location>
        <begin position="76"/>
        <end position="95"/>
    </location>
</feature>
<dbReference type="Gene3D" id="1.20.1440.80">
    <property type="entry name" value="Gap junction channel protein cysteine-rich domain"/>
    <property type="match status" value="1"/>
</dbReference>
<evidence type="ECO:0000259" key="12">
    <source>
        <dbReference type="SMART" id="SM00037"/>
    </source>
</evidence>
<evidence type="ECO:0000256" key="8">
    <source>
        <dbReference type="ARBA" id="ARBA00023136"/>
    </source>
</evidence>
<dbReference type="Pfam" id="PF00029">
    <property type="entry name" value="Connexin"/>
    <property type="match status" value="1"/>
</dbReference>
<dbReference type="InterPro" id="IPR017990">
    <property type="entry name" value="Connexin_CS"/>
</dbReference>
<dbReference type="AlphaFoldDB" id="A0AAV6FLE2"/>
<feature type="domain" description="Connexin cysteine-rich" evidence="13">
    <location>
        <begin position="195"/>
        <end position="261"/>
    </location>
</feature>
<evidence type="ECO:0000256" key="2">
    <source>
        <dbReference type="ARBA" id="ARBA00004651"/>
    </source>
</evidence>
<evidence type="ECO:0000256" key="7">
    <source>
        <dbReference type="ARBA" id="ARBA00022989"/>
    </source>
</evidence>
<dbReference type="PRINTS" id="PR00206">
    <property type="entry name" value="CONNEXIN"/>
</dbReference>
<evidence type="ECO:0000259" key="13">
    <source>
        <dbReference type="SMART" id="SM01089"/>
    </source>
</evidence>
<name>A0AAV6FLE2_9TELE</name>
<reference evidence="14" key="1">
    <citation type="submission" date="2020-10" db="EMBL/GenBank/DDBJ databases">
        <title>Chromosome-scale genome assembly of the Allis shad, Alosa alosa.</title>
        <authorList>
            <person name="Margot Z."/>
            <person name="Christophe K."/>
            <person name="Cabau C."/>
            <person name="Louis A."/>
            <person name="Berthelot C."/>
            <person name="Parey E."/>
            <person name="Roest Crollius H."/>
            <person name="Montfort J."/>
            <person name="Robinson-Rechavi M."/>
            <person name="Bucao C."/>
            <person name="Bouchez O."/>
            <person name="Gislard M."/>
            <person name="Lluch J."/>
            <person name="Milhes M."/>
            <person name="Lampietro C."/>
            <person name="Lopez Roques C."/>
            <person name="Donnadieu C."/>
            <person name="Braasch I."/>
            <person name="Desvignes T."/>
            <person name="Postlethwait J."/>
            <person name="Bobe J."/>
            <person name="Guiguen Y."/>
        </authorList>
    </citation>
    <scope>NUCLEOTIDE SEQUENCE</scope>
    <source>
        <strain evidence="14">M-15738</strain>
        <tissue evidence="14">Blood</tissue>
    </source>
</reference>
<evidence type="ECO:0000313" key="14">
    <source>
        <dbReference type="EMBL" id="KAG5261907.1"/>
    </source>
</evidence>
<evidence type="ECO:0000256" key="9">
    <source>
        <dbReference type="RuleBase" id="RU000630"/>
    </source>
</evidence>
<dbReference type="Proteomes" id="UP000823561">
    <property type="component" value="Chromosome 23"/>
</dbReference>
<accession>A0AAV6FLE2</accession>
<keyword evidence="4 9" id="KW-0812">Transmembrane</keyword>
<keyword evidence="7 11" id="KW-1133">Transmembrane helix</keyword>
<evidence type="ECO:0000256" key="10">
    <source>
        <dbReference type="SAM" id="MobiDB-lite"/>
    </source>
</evidence>
<feature type="domain" description="Connexin N-terminal" evidence="12">
    <location>
        <begin position="42"/>
        <end position="75"/>
    </location>
</feature>
<keyword evidence="5 9" id="KW-0303">Gap junction</keyword>
<comment type="similarity">
    <text evidence="9">Belongs to the connexin family.</text>
</comment>
<comment type="subunit">
    <text evidence="9">A connexon is composed of a hexamer of connexins.</text>
</comment>
<evidence type="ECO:0000256" key="6">
    <source>
        <dbReference type="ARBA" id="ARBA00022949"/>
    </source>
</evidence>
<evidence type="ECO:0000313" key="15">
    <source>
        <dbReference type="Proteomes" id="UP000823561"/>
    </source>
</evidence>
<dbReference type="PANTHER" id="PTHR11984:SF117">
    <property type="entry name" value="GAP JUNCTION PROTEIN"/>
    <property type="match status" value="1"/>
</dbReference>
<feature type="region of interest" description="Disordered" evidence="10">
    <location>
        <begin position="274"/>
        <end position="343"/>
    </location>
</feature>
<dbReference type="PROSITE" id="PS00407">
    <property type="entry name" value="CONNEXINS_1"/>
    <property type="match status" value="1"/>
</dbReference>
<dbReference type="InterPro" id="IPR013092">
    <property type="entry name" value="Connexin_N"/>
</dbReference>
<dbReference type="EMBL" id="JADWDJ010000023">
    <property type="protein sequence ID" value="KAG5261907.1"/>
    <property type="molecule type" value="Genomic_DNA"/>
</dbReference>
<dbReference type="SMART" id="SM01089">
    <property type="entry name" value="Connexin_CCC"/>
    <property type="match status" value="1"/>
</dbReference>
<keyword evidence="15" id="KW-1185">Reference proteome</keyword>
<comment type="function">
    <text evidence="9">One gap junction consists of a cluster of closely packed pairs of transmembrane channels, the connexons, through which materials of low MW diffuse from one cell to a neighboring cell.</text>
</comment>
<organism evidence="14 15">
    <name type="scientific">Alosa alosa</name>
    <name type="common">allis shad</name>
    <dbReference type="NCBI Taxonomy" id="278164"/>
    <lineage>
        <taxon>Eukaryota</taxon>
        <taxon>Metazoa</taxon>
        <taxon>Chordata</taxon>
        <taxon>Craniata</taxon>
        <taxon>Vertebrata</taxon>
        <taxon>Euteleostomi</taxon>
        <taxon>Actinopterygii</taxon>
        <taxon>Neopterygii</taxon>
        <taxon>Teleostei</taxon>
        <taxon>Clupei</taxon>
        <taxon>Clupeiformes</taxon>
        <taxon>Clupeoidei</taxon>
        <taxon>Clupeidae</taxon>
        <taxon>Alosa</taxon>
    </lineage>
</organism>
<feature type="transmembrane region" description="Helical" evidence="11">
    <location>
        <begin position="21"/>
        <end position="40"/>
    </location>
</feature>
<feature type="region of interest" description="Disordered" evidence="10">
    <location>
        <begin position="363"/>
        <end position="410"/>
    </location>
</feature>
<evidence type="ECO:0000256" key="11">
    <source>
        <dbReference type="SAM" id="Phobius"/>
    </source>
</evidence>
<keyword evidence="6" id="KW-0965">Cell junction</keyword>
<dbReference type="PROSITE" id="PS00408">
    <property type="entry name" value="CONNEXINS_2"/>
    <property type="match status" value="1"/>
</dbReference>
<keyword evidence="8 11" id="KW-0472">Membrane</keyword>
<keyword evidence="3" id="KW-1003">Cell membrane</keyword>
<dbReference type="InterPro" id="IPR000500">
    <property type="entry name" value="Connexin"/>
</dbReference>
<dbReference type="PANTHER" id="PTHR11984">
    <property type="entry name" value="CONNEXIN"/>
    <property type="match status" value="1"/>
</dbReference>
<evidence type="ECO:0000256" key="5">
    <source>
        <dbReference type="ARBA" id="ARBA00022868"/>
    </source>
</evidence>
<feature type="compositionally biased region" description="Basic and acidic residues" evidence="10">
    <location>
        <begin position="311"/>
        <end position="343"/>
    </location>
</feature>
<feature type="compositionally biased region" description="Polar residues" evidence="10">
    <location>
        <begin position="372"/>
        <end position="404"/>
    </location>
</feature>
<sequence>MSWSFLTHLLEEISNHSTFVGKVWLTLLIIFRIVLTVVGGESIYHDEQSKFVCNTQQPGCDNVCYDAFAPISHIRFWVFQVIIITMPSIMYLGYAMHRIARASDKDYLPRHRKRAPVVTRGHLHDYDDMDEHEEVPMITEEVEAEEGSKPGAVTGPVAKATIPEGMAPKHDGRRRILRDGLMRVYVVQLLSRFGFEVAFLFGQYLLYGLEVDPSYVCTRSPCPHTVDCFVSRPTEKTVFLITMYVVSSLCLLLTFLEICHLGIGGIRDVLKDRSNNSRRSRRPPQPPHHPLSSSGLLKRAPSAPPRYNSVLKKDAPGSLRPEFRELHLGDSGRESLGDEPSGRDLERMKRHLKMAQQHLDRAYQSEAVVAASRSSTPESTSGTAIEQNQLNYTQEKQASTSSDQGAGVHA</sequence>
<dbReference type="GO" id="GO:0005243">
    <property type="term" value="F:gap junction channel activity"/>
    <property type="evidence" value="ECO:0007669"/>
    <property type="project" value="TreeGrafter"/>
</dbReference>
<dbReference type="SMART" id="SM00037">
    <property type="entry name" value="CNX"/>
    <property type="match status" value="1"/>
</dbReference>
<comment type="subcellular location">
    <subcellularLocation>
        <location evidence="1">Cell junction</location>
        <location evidence="1">Gap junction</location>
    </subcellularLocation>
    <subcellularLocation>
        <location evidence="2 9">Cell membrane</location>
        <topology evidence="2 9">Multi-pass membrane protein</topology>
    </subcellularLocation>
</comment>
<gene>
    <name evidence="14" type="ORF">AALO_G00289930</name>
</gene>
<feature type="transmembrane region" description="Helical" evidence="11">
    <location>
        <begin position="239"/>
        <end position="263"/>
    </location>
</feature>